<keyword evidence="2" id="KW-1185">Reference proteome</keyword>
<dbReference type="AlphaFoldDB" id="A0A0T5P255"/>
<accession>A0A0T5P255</accession>
<dbReference type="PATRIC" id="fig|540747.5.peg.3394"/>
<evidence type="ECO:0000313" key="2">
    <source>
        <dbReference type="Proteomes" id="UP000051401"/>
    </source>
</evidence>
<evidence type="ECO:0000313" key="1">
    <source>
        <dbReference type="EMBL" id="KRS15241.1"/>
    </source>
</evidence>
<sequence length="72" mass="8145">MVRHVRMFLVPVHTKHLSAGFMVQSGCSPPRTHSRSMQILCVDQSDQLAHRLTCATSLAEEIQHVRRTCFIG</sequence>
<gene>
    <name evidence="1" type="ORF">XM52_25190</name>
</gene>
<proteinExistence type="predicted"/>
<protein>
    <submittedName>
        <fullName evidence="1">Uncharacterized protein</fullName>
    </submittedName>
</protein>
<reference evidence="1 2" key="1">
    <citation type="submission" date="2015-04" db="EMBL/GenBank/DDBJ databases">
        <title>The draft genome sequence of Roseovarius indicus B108T.</title>
        <authorList>
            <person name="Li G."/>
            <person name="Lai Q."/>
            <person name="Shao Z."/>
            <person name="Yan P."/>
        </authorList>
    </citation>
    <scope>NUCLEOTIDE SEQUENCE [LARGE SCALE GENOMIC DNA]</scope>
    <source>
        <strain evidence="1 2">B108</strain>
    </source>
</reference>
<dbReference type="EMBL" id="LAXI01000025">
    <property type="protein sequence ID" value="KRS15241.1"/>
    <property type="molecule type" value="Genomic_DNA"/>
</dbReference>
<organism evidence="1 2">
    <name type="scientific">Roseovarius indicus</name>
    <dbReference type="NCBI Taxonomy" id="540747"/>
    <lineage>
        <taxon>Bacteria</taxon>
        <taxon>Pseudomonadati</taxon>
        <taxon>Pseudomonadota</taxon>
        <taxon>Alphaproteobacteria</taxon>
        <taxon>Rhodobacterales</taxon>
        <taxon>Roseobacteraceae</taxon>
        <taxon>Roseovarius</taxon>
    </lineage>
</organism>
<name>A0A0T5P255_9RHOB</name>
<comment type="caution">
    <text evidence="1">The sequence shown here is derived from an EMBL/GenBank/DDBJ whole genome shotgun (WGS) entry which is preliminary data.</text>
</comment>
<dbReference type="Proteomes" id="UP000051401">
    <property type="component" value="Unassembled WGS sequence"/>
</dbReference>